<organism evidence="1 2">
    <name type="scientific">Reticulibacter mediterranei</name>
    <dbReference type="NCBI Taxonomy" id="2778369"/>
    <lineage>
        <taxon>Bacteria</taxon>
        <taxon>Bacillati</taxon>
        <taxon>Chloroflexota</taxon>
        <taxon>Ktedonobacteria</taxon>
        <taxon>Ktedonobacterales</taxon>
        <taxon>Reticulibacteraceae</taxon>
        <taxon>Reticulibacter</taxon>
    </lineage>
</organism>
<dbReference type="AlphaFoldDB" id="A0A8J3ISF7"/>
<comment type="caution">
    <text evidence="1">The sequence shown here is derived from an EMBL/GenBank/DDBJ whole genome shotgun (WGS) entry which is preliminary data.</text>
</comment>
<evidence type="ECO:0000313" key="1">
    <source>
        <dbReference type="EMBL" id="GHP01205.1"/>
    </source>
</evidence>
<accession>A0A8J3ISF7</accession>
<keyword evidence="2" id="KW-1185">Reference proteome</keyword>
<evidence type="ECO:0000313" key="2">
    <source>
        <dbReference type="Proteomes" id="UP000597444"/>
    </source>
</evidence>
<dbReference type="EMBL" id="BNJK01000004">
    <property type="protein sequence ID" value="GHP01205.1"/>
    <property type="molecule type" value="Genomic_DNA"/>
</dbReference>
<protein>
    <submittedName>
        <fullName evidence="1">Uncharacterized protein</fullName>
    </submittedName>
</protein>
<gene>
    <name evidence="1" type="ORF">KSF_112520</name>
</gene>
<name>A0A8J3ISF7_9CHLR</name>
<dbReference type="Proteomes" id="UP000597444">
    <property type="component" value="Unassembled WGS sequence"/>
</dbReference>
<reference evidence="1" key="1">
    <citation type="submission" date="2020-10" db="EMBL/GenBank/DDBJ databases">
        <title>Taxonomic study of unclassified bacteria belonging to the class Ktedonobacteria.</title>
        <authorList>
            <person name="Yabe S."/>
            <person name="Wang C.M."/>
            <person name="Zheng Y."/>
            <person name="Sakai Y."/>
            <person name="Cavaletti L."/>
            <person name="Monciardini P."/>
            <person name="Donadio S."/>
        </authorList>
    </citation>
    <scope>NUCLEOTIDE SEQUENCE</scope>
    <source>
        <strain evidence="1">ID150040</strain>
    </source>
</reference>
<proteinExistence type="predicted"/>
<sequence length="285" mass="32687">MGAYWLLHEHFRTTDAKKGVQTFTHYIGDLFQDYMTDLLARIYADTPSERFFDEEAILQSSPQMLQASKKGKTPRCCDGILVSRNNLILFEMTVTSLPIQTLIEADPTTFRNDVRRKFQHKIEQLAHTFDGLAQQMIKLPGLKRETITHIYPVLVLLQPFPQHSISWEHLGTFGKKPGKYVFGDAGSEVYVHVPQILTAEELEILEPLIHSGSFSLPTLLAQKTRSDITASMSMMHYLFLWNHITEQSNQHMLELYEVAVHRLREILTHAITFAENSEPSIGFDL</sequence>